<proteinExistence type="predicted"/>
<feature type="transmembrane region" description="Helical" evidence="1">
    <location>
        <begin position="352"/>
        <end position="374"/>
    </location>
</feature>
<dbReference type="Proteomes" id="UP000257317">
    <property type="component" value="Unassembled WGS sequence"/>
</dbReference>
<comment type="caution">
    <text evidence="2">The sequence shown here is derived from an EMBL/GenBank/DDBJ whole genome shotgun (WGS) entry which is preliminary data.</text>
</comment>
<feature type="transmembrane region" description="Helical" evidence="1">
    <location>
        <begin position="223"/>
        <end position="245"/>
    </location>
</feature>
<dbReference type="RefSeq" id="WP_117118744.1">
    <property type="nucleotide sequence ID" value="NZ_BFBY01000013.1"/>
</dbReference>
<keyword evidence="1" id="KW-0472">Membrane</keyword>
<feature type="transmembrane region" description="Helical" evidence="1">
    <location>
        <begin position="71"/>
        <end position="93"/>
    </location>
</feature>
<protein>
    <recommendedName>
        <fullName evidence="4">Membrane protein 6-pyruvoyl-tetrahydropterin synthase-related domain-containing protein</fullName>
    </recommendedName>
</protein>
<accession>A0A2Z6TRG0</accession>
<dbReference type="EMBL" id="BFBY01000013">
    <property type="protein sequence ID" value="GBG05417.1"/>
    <property type="molecule type" value="Genomic_DNA"/>
</dbReference>
<keyword evidence="1" id="KW-0812">Transmembrane</keyword>
<feature type="transmembrane region" description="Helical" evidence="1">
    <location>
        <begin position="156"/>
        <end position="173"/>
    </location>
</feature>
<feature type="transmembrane region" description="Helical" evidence="1">
    <location>
        <begin position="185"/>
        <end position="211"/>
    </location>
</feature>
<feature type="transmembrane region" description="Helical" evidence="1">
    <location>
        <begin position="12"/>
        <end position="34"/>
    </location>
</feature>
<dbReference type="AlphaFoldDB" id="A0A2Z6TRG0"/>
<organism evidence="2 3">
    <name type="scientific">Lactobacillus rodentium</name>
    <dbReference type="NCBI Taxonomy" id="947835"/>
    <lineage>
        <taxon>Bacteria</taxon>
        <taxon>Bacillati</taxon>
        <taxon>Bacillota</taxon>
        <taxon>Bacilli</taxon>
        <taxon>Lactobacillales</taxon>
        <taxon>Lactobacillaceae</taxon>
        <taxon>Lactobacillus</taxon>
    </lineage>
</organism>
<feature type="transmembrane region" description="Helical" evidence="1">
    <location>
        <begin position="319"/>
        <end position="340"/>
    </location>
</feature>
<dbReference type="OrthoDB" id="9784157at2"/>
<evidence type="ECO:0000256" key="1">
    <source>
        <dbReference type="SAM" id="Phobius"/>
    </source>
</evidence>
<feature type="transmembrane region" description="Helical" evidence="1">
    <location>
        <begin position="130"/>
        <end position="149"/>
    </location>
</feature>
<name>A0A2Z6TRG0_9LACO</name>
<keyword evidence="3" id="KW-1185">Reference proteome</keyword>
<evidence type="ECO:0008006" key="4">
    <source>
        <dbReference type="Google" id="ProtNLM"/>
    </source>
</evidence>
<evidence type="ECO:0000313" key="3">
    <source>
        <dbReference type="Proteomes" id="UP000257317"/>
    </source>
</evidence>
<sequence length="556" mass="62664">MTKIKSWIKENIFSEIVFILTLIAILLLIGMRAIPGGYDPNFHMARIHTLANNIAAGHFPNPIGFNYLGGLGYGVGFFYGNFWLYPFAILVALGLPVYSVYRLLVVILAIGAMIAINWSTYQLTNRKEIAAVIMPFYVLNNYYISMVFGRAAIGEAIAYIFIPLIIIETLNIITGKPVSYVKYGLLMAGLLVSHLLSFMMVLGLIILFSLLNIVTLLRHLKRLLIVIKGGVIGAGISAVFLLPLIQQYLFQPFRNTAVDDQGNLMLPSSSLNLVTAINPKSINLLQQGYVGPLIIILVIIAIIFWLIKIKQSTIEVRTILISTLFLSLILYSKVIVLFLSDHVKSINVMQEMWRLNLLLIPLYLFLIATWIANLKLTTSKILGIISICLLLISFAFTSKITLGFVRGRYQLLQINYQTNYGISRGEYLPKAFVKSYPDWRDMTPKKVVEKEPGVKIKTNNYHELILSVPGKIKSVVIPKLYYVGYQYQVKTKNKLTSFKLVKENAEGLGIVKLTPTRESKEVIVKYKQTTWAILGWIISGLTLCFLVIRLAIKKRK</sequence>
<reference evidence="3" key="1">
    <citation type="submission" date="2018-03" db="EMBL/GenBank/DDBJ databases">
        <title>New taxa in the Lactobacillus gasseri group.</title>
        <authorList>
            <person name="Tanizawa Y."/>
            <person name="Tohno M."/>
            <person name="Endo A."/>
            <person name="Arita M."/>
        </authorList>
    </citation>
    <scope>NUCLEOTIDE SEQUENCE [LARGE SCALE GENOMIC DNA]</scope>
    <source>
        <strain evidence="3">DSM 24759</strain>
    </source>
</reference>
<feature type="transmembrane region" description="Helical" evidence="1">
    <location>
        <begin position="381"/>
        <end position="402"/>
    </location>
</feature>
<evidence type="ECO:0000313" key="2">
    <source>
        <dbReference type="EMBL" id="GBG05417.1"/>
    </source>
</evidence>
<feature type="transmembrane region" description="Helical" evidence="1">
    <location>
        <begin position="531"/>
        <end position="552"/>
    </location>
</feature>
<keyword evidence="1" id="KW-1133">Transmembrane helix</keyword>
<gene>
    <name evidence="2" type="ORF">LrDSM24759_13310</name>
</gene>
<feature type="transmembrane region" description="Helical" evidence="1">
    <location>
        <begin position="100"/>
        <end position="118"/>
    </location>
</feature>
<feature type="transmembrane region" description="Helical" evidence="1">
    <location>
        <begin position="289"/>
        <end position="307"/>
    </location>
</feature>